<dbReference type="PROSITE" id="PS51257">
    <property type="entry name" value="PROKAR_LIPOPROTEIN"/>
    <property type="match status" value="1"/>
</dbReference>
<gene>
    <name evidence="2" type="ORF">F0U60_46975</name>
</gene>
<feature type="region of interest" description="Disordered" evidence="1">
    <location>
        <begin position="84"/>
        <end position="123"/>
    </location>
</feature>
<dbReference type="Proteomes" id="UP001611383">
    <property type="component" value="Chromosome"/>
</dbReference>
<organism evidence="2 3">
    <name type="scientific">Archangium minus</name>
    <dbReference type="NCBI Taxonomy" id="83450"/>
    <lineage>
        <taxon>Bacteria</taxon>
        <taxon>Pseudomonadati</taxon>
        <taxon>Myxococcota</taxon>
        <taxon>Myxococcia</taxon>
        <taxon>Myxococcales</taxon>
        <taxon>Cystobacterineae</taxon>
        <taxon>Archangiaceae</taxon>
        <taxon>Archangium</taxon>
    </lineage>
</organism>
<evidence type="ECO:0000256" key="1">
    <source>
        <dbReference type="SAM" id="MobiDB-lite"/>
    </source>
</evidence>
<sequence>MSPIYRNRLALVALLLGLVLAGAACRKDEGSERLARAEASYAALVERGVPPKDPAWDAVIAELESVPRDSKARPEAERRLAVLRELRSTPLPRRPLSRPGVPDGGSPSLDEHGHPMDGHAHPR</sequence>
<reference evidence="2 3" key="1">
    <citation type="submission" date="2019-08" db="EMBL/GenBank/DDBJ databases">
        <title>Archangium and Cystobacter genomes.</title>
        <authorList>
            <person name="Chen I.-C.K."/>
            <person name="Wielgoss S."/>
        </authorList>
    </citation>
    <scope>NUCLEOTIDE SEQUENCE [LARGE SCALE GENOMIC DNA]</scope>
    <source>
        <strain evidence="2 3">Cbm 6</strain>
    </source>
</reference>
<evidence type="ECO:0000313" key="3">
    <source>
        <dbReference type="Proteomes" id="UP001611383"/>
    </source>
</evidence>
<name>A0ABY9X611_9BACT</name>
<dbReference type="RefSeq" id="WP_395810413.1">
    <property type="nucleotide sequence ID" value="NZ_CP043494.1"/>
</dbReference>
<keyword evidence="3" id="KW-1185">Reference proteome</keyword>
<accession>A0ABY9X611</accession>
<evidence type="ECO:0008006" key="4">
    <source>
        <dbReference type="Google" id="ProtNLM"/>
    </source>
</evidence>
<proteinExistence type="predicted"/>
<dbReference type="EMBL" id="CP043494">
    <property type="protein sequence ID" value="WNG50838.1"/>
    <property type="molecule type" value="Genomic_DNA"/>
</dbReference>
<protein>
    <recommendedName>
        <fullName evidence="4">Lipoprotein</fullName>
    </recommendedName>
</protein>
<feature type="compositionally biased region" description="Basic and acidic residues" evidence="1">
    <location>
        <begin position="109"/>
        <end position="123"/>
    </location>
</feature>
<evidence type="ECO:0000313" key="2">
    <source>
        <dbReference type="EMBL" id="WNG50838.1"/>
    </source>
</evidence>